<comment type="subunit">
    <text evidence="8">Homodimer.</text>
</comment>
<accession>A0A4R0XN87</accession>
<keyword evidence="2 8" id="KW-0547">Nucleotide-binding</keyword>
<dbReference type="InterPro" id="IPR002307">
    <property type="entry name" value="Tyr-tRNA-ligase"/>
</dbReference>
<dbReference type="PRINTS" id="PR01040">
    <property type="entry name" value="TRNASYNTHTYR"/>
</dbReference>
<dbReference type="Pfam" id="PF00579">
    <property type="entry name" value="tRNA-synt_1b"/>
    <property type="match status" value="1"/>
</dbReference>
<feature type="short sequence motif" description="'KMSKS' region" evidence="8">
    <location>
        <begin position="221"/>
        <end position="225"/>
    </location>
</feature>
<feature type="binding site" evidence="8">
    <location>
        <position position="32"/>
    </location>
    <ligand>
        <name>L-tyrosine</name>
        <dbReference type="ChEBI" id="CHEBI:58315"/>
    </ligand>
</feature>
<organism evidence="11 12">
    <name type="scientific">Mycoplasma todarodis</name>
    <dbReference type="NCBI Taxonomy" id="1937191"/>
    <lineage>
        <taxon>Bacteria</taxon>
        <taxon>Bacillati</taxon>
        <taxon>Mycoplasmatota</taxon>
        <taxon>Mollicutes</taxon>
        <taxon>Mycoplasmataceae</taxon>
        <taxon>Mycoplasma</taxon>
    </lineage>
</organism>
<dbReference type="CDD" id="cd00165">
    <property type="entry name" value="S4"/>
    <property type="match status" value="1"/>
</dbReference>
<evidence type="ECO:0000256" key="9">
    <source>
        <dbReference type="PROSITE-ProRule" id="PRU00182"/>
    </source>
</evidence>
<dbReference type="PANTHER" id="PTHR11766">
    <property type="entry name" value="TYROSYL-TRNA SYNTHETASE"/>
    <property type="match status" value="1"/>
</dbReference>
<dbReference type="Proteomes" id="UP000291072">
    <property type="component" value="Unassembled WGS sequence"/>
</dbReference>
<dbReference type="GO" id="GO:0006437">
    <property type="term" value="P:tyrosyl-tRNA aminoacylation"/>
    <property type="evidence" value="ECO:0007669"/>
    <property type="project" value="UniProtKB-UniRule"/>
</dbReference>
<dbReference type="InterPro" id="IPR002305">
    <property type="entry name" value="aa-tRNA-synth_Ic"/>
</dbReference>
<dbReference type="InterPro" id="IPR014729">
    <property type="entry name" value="Rossmann-like_a/b/a_fold"/>
</dbReference>
<name>A0A4R0XN87_9MOLU</name>
<dbReference type="InterPro" id="IPR054608">
    <property type="entry name" value="SYY-like_C"/>
</dbReference>
<reference evidence="11 12" key="1">
    <citation type="submission" date="2018-02" db="EMBL/GenBank/DDBJ databases">
        <title>Mycoplasma marinum and Mycoplasma todarodis sp. nov., moderately halophilic and psychrotolerant mycoplasmas isolated from cephalopods.</title>
        <authorList>
            <person name="Viver T."/>
        </authorList>
    </citation>
    <scope>NUCLEOTIDE SEQUENCE [LARGE SCALE GENOMIC DNA]</scope>
    <source>
        <strain evidence="11 12">5H</strain>
    </source>
</reference>
<protein>
    <recommendedName>
        <fullName evidence="8">Tyrosine--tRNA ligase</fullName>
        <ecNumber evidence="8">6.1.1.1</ecNumber>
    </recommendedName>
    <alternativeName>
        <fullName evidence="8">Tyrosyl-tRNA synthetase</fullName>
        <shortName evidence="8">TyrRS</shortName>
    </alternativeName>
</protein>
<comment type="similarity">
    <text evidence="8">Belongs to the class-I aminoacyl-tRNA synthetase family. TyrS type 1 subfamily.</text>
</comment>
<dbReference type="PANTHER" id="PTHR11766:SF0">
    <property type="entry name" value="TYROSINE--TRNA LIGASE, MITOCHONDRIAL"/>
    <property type="match status" value="1"/>
</dbReference>
<keyword evidence="3 8" id="KW-0067">ATP-binding</keyword>
<dbReference type="SUPFAM" id="SSF52374">
    <property type="entry name" value="Nucleotidylyl transferase"/>
    <property type="match status" value="1"/>
</dbReference>
<evidence type="ECO:0000256" key="2">
    <source>
        <dbReference type="ARBA" id="ARBA00022741"/>
    </source>
</evidence>
<evidence type="ECO:0000256" key="3">
    <source>
        <dbReference type="ARBA" id="ARBA00022840"/>
    </source>
</evidence>
<evidence type="ECO:0000259" key="10">
    <source>
        <dbReference type="SMART" id="SM00363"/>
    </source>
</evidence>
<keyword evidence="5 8" id="KW-0648">Protein biosynthesis</keyword>
<feature type="binding site" evidence="8">
    <location>
        <position position="224"/>
    </location>
    <ligand>
        <name>ATP</name>
        <dbReference type="ChEBI" id="CHEBI:30616"/>
    </ligand>
</feature>
<dbReference type="PROSITE" id="PS00178">
    <property type="entry name" value="AA_TRNA_LIGASE_I"/>
    <property type="match status" value="1"/>
</dbReference>
<keyword evidence="4 9" id="KW-0694">RNA-binding</keyword>
<feature type="short sequence motif" description="'HIGH' region" evidence="8">
    <location>
        <begin position="37"/>
        <end position="46"/>
    </location>
</feature>
<evidence type="ECO:0000256" key="1">
    <source>
        <dbReference type="ARBA" id="ARBA00022598"/>
    </source>
</evidence>
<keyword evidence="6 8" id="KW-0030">Aminoacyl-tRNA synthetase</keyword>
<dbReference type="InterPro" id="IPR024107">
    <property type="entry name" value="Tyr-tRNA-ligase_bac_1"/>
</dbReference>
<dbReference type="OrthoDB" id="9804243at2"/>
<dbReference type="EMBL" id="PSZP01000050">
    <property type="protein sequence ID" value="TCG10405.1"/>
    <property type="molecule type" value="Genomic_DNA"/>
</dbReference>
<dbReference type="Pfam" id="PF22421">
    <property type="entry name" value="SYY_C-terminal"/>
    <property type="match status" value="1"/>
</dbReference>
<feature type="domain" description="RNA-binding S4" evidence="10">
    <location>
        <begin position="344"/>
        <end position="403"/>
    </location>
</feature>
<keyword evidence="12" id="KW-1185">Reference proteome</keyword>
<comment type="catalytic activity">
    <reaction evidence="7 8">
        <text>tRNA(Tyr) + L-tyrosine + ATP = L-tyrosyl-tRNA(Tyr) + AMP + diphosphate + H(+)</text>
        <dbReference type="Rhea" id="RHEA:10220"/>
        <dbReference type="Rhea" id="RHEA-COMP:9706"/>
        <dbReference type="Rhea" id="RHEA-COMP:9707"/>
        <dbReference type="ChEBI" id="CHEBI:15378"/>
        <dbReference type="ChEBI" id="CHEBI:30616"/>
        <dbReference type="ChEBI" id="CHEBI:33019"/>
        <dbReference type="ChEBI" id="CHEBI:58315"/>
        <dbReference type="ChEBI" id="CHEBI:78442"/>
        <dbReference type="ChEBI" id="CHEBI:78536"/>
        <dbReference type="ChEBI" id="CHEBI:456215"/>
        <dbReference type="EC" id="6.1.1.1"/>
    </reaction>
</comment>
<dbReference type="GO" id="GO:0005829">
    <property type="term" value="C:cytosol"/>
    <property type="evidence" value="ECO:0007669"/>
    <property type="project" value="TreeGrafter"/>
</dbReference>
<dbReference type="InterPro" id="IPR024088">
    <property type="entry name" value="Tyr-tRNA-ligase_bac-type"/>
</dbReference>
<dbReference type="PROSITE" id="PS50889">
    <property type="entry name" value="S4"/>
    <property type="match status" value="1"/>
</dbReference>
<keyword evidence="1 8" id="KW-0436">Ligase</keyword>
<dbReference type="RefSeq" id="WP_131613885.1">
    <property type="nucleotide sequence ID" value="NZ_PSZP01000050.1"/>
</dbReference>
<dbReference type="FunFam" id="1.10.240.10:FF:000001">
    <property type="entry name" value="Tyrosine--tRNA ligase"/>
    <property type="match status" value="1"/>
</dbReference>
<evidence type="ECO:0000256" key="7">
    <source>
        <dbReference type="ARBA" id="ARBA00048248"/>
    </source>
</evidence>
<dbReference type="GO" id="GO:0005524">
    <property type="term" value="F:ATP binding"/>
    <property type="evidence" value="ECO:0007669"/>
    <property type="project" value="UniProtKB-UniRule"/>
</dbReference>
<evidence type="ECO:0000313" key="11">
    <source>
        <dbReference type="EMBL" id="TCG10405.1"/>
    </source>
</evidence>
<evidence type="ECO:0000256" key="5">
    <source>
        <dbReference type="ARBA" id="ARBA00022917"/>
    </source>
</evidence>
<dbReference type="InterPro" id="IPR036986">
    <property type="entry name" value="S4_RNA-bd_sf"/>
</dbReference>
<keyword evidence="8" id="KW-0963">Cytoplasm</keyword>
<evidence type="ECO:0000256" key="6">
    <source>
        <dbReference type="ARBA" id="ARBA00023146"/>
    </source>
</evidence>
<sequence>MKLINELKQRGILKDITNEEKLAKLPKDARVYIGFDPTADSLHLGNYVQISILKRFEKYGIKPVAVLGGATGMIGDPSGRSEERNLLSKEDLLRNKNAIRKQLESFGLEVIDNFEFYKDMNILEFLRDAGKLLNINYMLAKDVVKSRIDAGISFTEFSYQLIQGWDFKKLYDDHNVMVQIGGSDQWGNITSGIEIIRKTVGDKNLAVGMTTNLLTGSDGKKFGKSTGGGALWISKEMCSPYKLYQYLINSSDEDVQKLLSWLTRFSMEEIATIMDNHNEAPYKREAQKTLAQEIITDIHSKEDFESALKISESLFGKSNIAELSNEEVMQLNGSLPTEEVSSQTIVELLVDSKAVSSNREAREFIKNGAITINGVKVTSEEEVIPSAFDDKLAIIKRGKKNYFLAIRK</sequence>
<dbReference type="SUPFAM" id="SSF55174">
    <property type="entry name" value="Alpha-L RNA-binding motif"/>
    <property type="match status" value="1"/>
</dbReference>
<dbReference type="Gene3D" id="3.40.50.620">
    <property type="entry name" value="HUPs"/>
    <property type="match status" value="1"/>
</dbReference>
<dbReference type="InterPro" id="IPR002942">
    <property type="entry name" value="S4_RNA-bd"/>
</dbReference>
<dbReference type="Gene3D" id="3.10.290.10">
    <property type="entry name" value="RNA-binding S4 domain"/>
    <property type="match status" value="1"/>
</dbReference>
<comment type="caution">
    <text evidence="11">The sequence shown here is derived from an EMBL/GenBank/DDBJ whole genome shotgun (WGS) entry which is preliminary data.</text>
</comment>
<dbReference type="AlphaFoldDB" id="A0A4R0XN87"/>
<feature type="binding site" evidence="8">
    <location>
        <position position="163"/>
    </location>
    <ligand>
        <name>L-tyrosine</name>
        <dbReference type="ChEBI" id="CHEBI:58315"/>
    </ligand>
</feature>
<dbReference type="Gene3D" id="1.10.240.10">
    <property type="entry name" value="Tyrosyl-Transfer RNA Synthetase"/>
    <property type="match status" value="1"/>
</dbReference>
<dbReference type="NCBIfam" id="TIGR00234">
    <property type="entry name" value="tyrS"/>
    <property type="match status" value="1"/>
</dbReference>
<evidence type="ECO:0000313" key="12">
    <source>
        <dbReference type="Proteomes" id="UP000291072"/>
    </source>
</evidence>
<comment type="function">
    <text evidence="8">Catalyzes the attachment of tyrosine to tRNA(Tyr) in a two-step reaction: tyrosine is first activated by ATP to form Tyr-AMP and then transferred to the acceptor end of tRNA(Tyr).</text>
</comment>
<evidence type="ECO:0000256" key="4">
    <source>
        <dbReference type="ARBA" id="ARBA00022884"/>
    </source>
</evidence>
<dbReference type="CDD" id="cd00805">
    <property type="entry name" value="TyrRS_core"/>
    <property type="match status" value="1"/>
</dbReference>
<evidence type="ECO:0000256" key="8">
    <source>
        <dbReference type="HAMAP-Rule" id="MF_02006"/>
    </source>
</evidence>
<dbReference type="SMART" id="SM00363">
    <property type="entry name" value="S4"/>
    <property type="match status" value="1"/>
</dbReference>
<comment type="subcellular location">
    <subcellularLocation>
        <location evidence="8">Cytoplasm</location>
    </subcellularLocation>
</comment>
<dbReference type="GO" id="GO:0003723">
    <property type="term" value="F:RNA binding"/>
    <property type="evidence" value="ECO:0007669"/>
    <property type="project" value="UniProtKB-KW"/>
</dbReference>
<dbReference type="HAMAP" id="MF_02006">
    <property type="entry name" value="Tyr_tRNA_synth_type1"/>
    <property type="match status" value="1"/>
</dbReference>
<proteinExistence type="inferred from homology"/>
<dbReference type="GO" id="GO:0004831">
    <property type="term" value="F:tyrosine-tRNA ligase activity"/>
    <property type="evidence" value="ECO:0007669"/>
    <property type="project" value="UniProtKB-UniRule"/>
</dbReference>
<dbReference type="InterPro" id="IPR001412">
    <property type="entry name" value="aa-tRNA-synth_I_CS"/>
</dbReference>
<dbReference type="EC" id="6.1.1.1" evidence="8"/>
<feature type="binding site" evidence="8">
    <location>
        <position position="159"/>
    </location>
    <ligand>
        <name>L-tyrosine</name>
        <dbReference type="ChEBI" id="CHEBI:58315"/>
    </ligand>
</feature>
<gene>
    <name evidence="8" type="primary">tyrS</name>
    <name evidence="11" type="ORF">C4B25_04390</name>
</gene>